<dbReference type="GO" id="GO:0004497">
    <property type="term" value="F:monooxygenase activity"/>
    <property type="evidence" value="ECO:0007669"/>
    <property type="project" value="UniProtKB-KW"/>
</dbReference>
<keyword evidence="5 6" id="KW-0349">Heme</keyword>
<comment type="similarity">
    <text evidence="2 6">Belongs to the cytochrome P450 family.</text>
</comment>
<dbReference type="PANTHER" id="PTHR24305:SF232">
    <property type="entry name" value="P450, PUTATIVE (EUROFUNG)-RELATED"/>
    <property type="match status" value="1"/>
</dbReference>
<dbReference type="Gene3D" id="1.10.630.10">
    <property type="entry name" value="Cytochrome P450"/>
    <property type="match status" value="1"/>
</dbReference>
<sequence>LVLAIISTAIYRLLLHPLASIPGPKLAAITRLWLAFYARRGKNNIFLPALHKQYGPIVRISPNEVLICSEEAVRACYHAGSTFTKGEWYQVCSAPDSRRKGDDRFDLLTEKDKERYRLQRRAIGPAYSIKGMEKHEALLDGYLDHFCSKLASMKGSWIDLAEWMHIFAIDGISTFTFSKRLDYTSLGHDGGNMEGSDKHWAFFTVVGLFPWITDLMQSIPKVGMLLMVPVAFVFGLPTPTGMPMFAFAVPNVLSRLQRLESTAEAKMPADRPGLVTSNHGLADNGKPVSEHVAEGEEQDLLASVMQLHASKEERFLPAWVLGISLTNFGAGHDTMTMTLSSAVYWLATSREAKAKLMRELEKAEIGPGSTYAEIVNRVPYLMGCLKESLRLFPVIGTSMPRVVPETGVTLSGKYLPPGTIVGCHQWALGHDATLFPDPESFKPERWLPDGTEEKKRAIGRMDGVWLGFGGGSRSCPGQHLARFFVIKLLARLFGEFEVEVRGKPDFHGWFSTHLYGIEVSLKQR</sequence>
<dbReference type="PRINTS" id="PR00463">
    <property type="entry name" value="EP450I"/>
</dbReference>
<name>A0A9P4V2S8_9PLEO</name>
<dbReference type="PANTHER" id="PTHR24305">
    <property type="entry name" value="CYTOCHROME P450"/>
    <property type="match status" value="1"/>
</dbReference>
<dbReference type="PROSITE" id="PS00086">
    <property type="entry name" value="CYTOCHROME_P450"/>
    <property type="match status" value="1"/>
</dbReference>
<dbReference type="Pfam" id="PF00067">
    <property type="entry name" value="p450"/>
    <property type="match status" value="2"/>
</dbReference>
<comment type="caution">
    <text evidence="7">The sequence shown here is derived from an EMBL/GenBank/DDBJ whole genome shotgun (WGS) entry which is preliminary data.</text>
</comment>
<feature type="non-terminal residue" evidence="7">
    <location>
        <position position="524"/>
    </location>
</feature>
<dbReference type="PRINTS" id="PR00385">
    <property type="entry name" value="P450"/>
</dbReference>
<feature type="non-terminal residue" evidence="7">
    <location>
        <position position="1"/>
    </location>
</feature>
<dbReference type="InterPro" id="IPR017972">
    <property type="entry name" value="Cyt_P450_CS"/>
</dbReference>
<dbReference type="GO" id="GO:0005506">
    <property type="term" value="F:iron ion binding"/>
    <property type="evidence" value="ECO:0007669"/>
    <property type="project" value="InterPro"/>
</dbReference>
<keyword evidence="4 5" id="KW-0408">Iron</keyword>
<dbReference type="InterPro" id="IPR001128">
    <property type="entry name" value="Cyt_P450"/>
</dbReference>
<accession>A0A9P4V2S8</accession>
<reference evidence="7" key="1">
    <citation type="journal article" date="2020" name="Stud. Mycol.">
        <title>101 Dothideomycetes genomes: a test case for predicting lifestyles and emergence of pathogens.</title>
        <authorList>
            <person name="Haridas S."/>
            <person name="Albert R."/>
            <person name="Binder M."/>
            <person name="Bloem J."/>
            <person name="Labutti K."/>
            <person name="Salamov A."/>
            <person name="Andreopoulos B."/>
            <person name="Baker S."/>
            <person name="Barry K."/>
            <person name="Bills G."/>
            <person name="Bluhm B."/>
            <person name="Cannon C."/>
            <person name="Castanera R."/>
            <person name="Culley D."/>
            <person name="Daum C."/>
            <person name="Ezra D."/>
            <person name="Gonzalez J."/>
            <person name="Henrissat B."/>
            <person name="Kuo A."/>
            <person name="Liang C."/>
            <person name="Lipzen A."/>
            <person name="Lutzoni F."/>
            <person name="Magnuson J."/>
            <person name="Mondo S."/>
            <person name="Nolan M."/>
            <person name="Ohm R."/>
            <person name="Pangilinan J."/>
            <person name="Park H.-J."/>
            <person name="Ramirez L."/>
            <person name="Alfaro M."/>
            <person name="Sun H."/>
            <person name="Tritt A."/>
            <person name="Yoshinaga Y."/>
            <person name="Zwiers L.-H."/>
            <person name="Turgeon B."/>
            <person name="Goodwin S."/>
            <person name="Spatafora J."/>
            <person name="Crous P."/>
            <person name="Grigoriev I."/>
        </authorList>
    </citation>
    <scope>NUCLEOTIDE SEQUENCE</scope>
    <source>
        <strain evidence="7">CBS 125425</strain>
    </source>
</reference>
<dbReference type="OrthoDB" id="3934656at2759"/>
<dbReference type="EMBL" id="ML996131">
    <property type="protein sequence ID" value="KAF2735899.1"/>
    <property type="molecule type" value="Genomic_DNA"/>
</dbReference>
<evidence type="ECO:0000256" key="4">
    <source>
        <dbReference type="ARBA" id="ARBA00023004"/>
    </source>
</evidence>
<gene>
    <name evidence="7" type="ORF">EJ04DRAFT_391228</name>
</gene>
<keyword evidence="3 5" id="KW-0479">Metal-binding</keyword>
<evidence type="ECO:0000313" key="8">
    <source>
        <dbReference type="Proteomes" id="UP000799444"/>
    </source>
</evidence>
<feature type="binding site" description="axial binding residue" evidence="5">
    <location>
        <position position="475"/>
    </location>
    <ligand>
        <name>heme</name>
        <dbReference type="ChEBI" id="CHEBI:30413"/>
    </ligand>
    <ligandPart>
        <name>Fe</name>
        <dbReference type="ChEBI" id="CHEBI:18248"/>
    </ligandPart>
</feature>
<evidence type="ECO:0000256" key="6">
    <source>
        <dbReference type="RuleBase" id="RU000461"/>
    </source>
</evidence>
<keyword evidence="6" id="KW-0560">Oxidoreductase</keyword>
<keyword evidence="6" id="KW-0503">Monooxygenase</keyword>
<protein>
    <submittedName>
        <fullName evidence="7">Cytochrome P450</fullName>
    </submittedName>
</protein>
<dbReference type="InterPro" id="IPR002401">
    <property type="entry name" value="Cyt_P450_E_grp-I"/>
</dbReference>
<evidence type="ECO:0000256" key="3">
    <source>
        <dbReference type="ARBA" id="ARBA00022723"/>
    </source>
</evidence>
<dbReference type="InterPro" id="IPR050121">
    <property type="entry name" value="Cytochrome_P450_monoxygenase"/>
</dbReference>
<organism evidence="7 8">
    <name type="scientific">Polyplosphaeria fusca</name>
    <dbReference type="NCBI Taxonomy" id="682080"/>
    <lineage>
        <taxon>Eukaryota</taxon>
        <taxon>Fungi</taxon>
        <taxon>Dikarya</taxon>
        <taxon>Ascomycota</taxon>
        <taxon>Pezizomycotina</taxon>
        <taxon>Dothideomycetes</taxon>
        <taxon>Pleosporomycetidae</taxon>
        <taxon>Pleosporales</taxon>
        <taxon>Tetraplosphaeriaceae</taxon>
        <taxon>Polyplosphaeria</taxon>
    </lineage>
</organism>
<comment type="cofactor">
    <cofactor evidence="1 5">
        <name>heme</name>
        <dbReference type="ChEBI" id="CHEBI:30413"/>
    </cofactor>
</comment>
<evidence type="ECO:0000256" key="5">
    <source>
        <dbReference type="PIRSR" id="PIRSR602401-1"/>
    </source>
</evidence>
<dbReference type="GO" id="GO:0016705">
    <property type="term" value="F:oxidoreductase activity, acting on paired donors, with incorporation or reduction of molecular oxygen"/>
    <property type="evidence" value="ECO:0007669"/>
    <property type="project" value="InterPro"/>
</dbReference>
<evidence type="ECO:0000256" key="1">
    <source>
        <dbReference type="ARBA" id="ARBA00001971"/>
    </source>
</evidence>
<dbReference type="SUPFAM" id="SSF48264">
    <property type="entry name" value="Cytochrome P450"/>
    <property type="match status" value="1"/>
</dbReference>
<keyword evidence="8" id="KW-1185">Reference proteome</keyword>
<dbReference type="GO" id="GO:0020037">
    <property type="term" value="F:heme binding"/>
    <property type="evidence" value="ECO:0007669"/>
    <property type="project" value="InterPro"/>
</dbReference>
<dbReference type="Proteomes" id="UP000799444">
    <property type="component" value="Unassembled WGS sequence"/>
</dbReference>
<dbReference type="AlphaFoldDB" id="A0A9P4V2S8"/>
<dbReference type="InterPro" id="IPR036396">
    <property type="entry name" value="Cyt_P450_sf"/>
</dbReference>
<proteinExistence type="inferred from homology"/>
<evidence type="ECO:0000256" key="2">
    <source>
        <dbReference type="ARBA" id="ARBA00010617"/>
    </source>
</evidence>
<evidence type="ECO:0000313" key="7">
    <source>
        <dbReference type="EMBL" id="KAF2735899.1"/>
    </source>
</evidence>